<dbReference type="FunFam" id="3.40.50.300:FF:000382">
    <property type="entry name" value="Lon protease homolog 2, peroxisomal"/>
    <property type="match status" value="1"/>
</dbReference>
<dbReference type="GO" id="GO:0004176">
    <property type="term" value="F:ATP-dependent peptidase activity"/>
    <property type="evidence" value="ECO:0007669"/>
    <property type="project" value="UniProtKB-UniRule"/>
</dbReference>
<comment type="subcellular location">
    <subcellularLocation>
        <location evidence="1 9 10">Cytoplasm</location>
    </subcellularLocation>
</comment>
<dbReference type="STRING" id="39495.SAMN02745111_01617"/>
<dbReference type="GO" id="GO:0005524">
    <property type="term" value="F:ATP binding"/>
    <property type="evidence" value="ECO:0007669"/>
    <property type="project" value="UniProtKB-UniRule"/>
</dbReference>
<evidence type="ECO:0000256" key="5">
    <source>
        <dbReference type="ARBA" id="ARBA00022801"/>
    </source>
</evidence>
<reference evidence="17 18" key="1">
    <citation type="submission" date="2017-02" db="EMBL/GenBank/DDBJ databases">
        <authorList>
            <person name="Peterson S.W."/>
        </authorList>
    </citation>
    <scope>NUCLEOTIDE SEQUENCE [LARGE SCALE GENOMIC DNA]</scope>
    <source>
        <strain evidence="17 18">ATCC 35992</strain>
    </source>
</reference>
<evidence type="ECO:0000259" key="16">
    <source>
        <dbReference type="PROSITE" id="PS51787"/>
    </source>
</evidence>
<feature type="active site" evidence="9 11">
    <location>
        <position position="678"/>
    </location>
</feature>
<evidence type="ECO:0000256" key="2">
    <source>
        <dbReference type="ARBA" id="ARBA00022490"/>
    </source>
</evidence>
<evidence type="ECO:0000256" key="1">
    <source>
        <dbReference type="ARBA" id="ARBA00004496"/>
    </source>
</evidence>
<dbReference type="PANTHER" id="PTHR10046">
    <property type="entry name" value="ATP DEPENDENT LON PROTEASE FAMILY MEMBER"/>
    <property type="match status" value="1"/>
</dbReference>
<dbReference type="InterPro" id="IPR015947">
    <property type="entry name" value="PUA-like_sf"/>
</dbReference>
<dbReference type="PROSITE" id="PS01046">
    <property type="entry name" value="LON_SER"/>
    <property type="match status" value="1"/>
</dbReference>
<dbReference type="InterPro" id="IPR004815">
    <property type="entry name" value="Lon_bac/euk-typ"/>
</dbReference>
<dbReference type="SMART" id="SM00382">
    <property type="entry name" value="AAA"/>
    <property type="match status" value="1"/>
</dbReference>
<evidence type="ECO:0000313" key="18">
    <source>
        <dbReference type="Proteomes" id="UP000190814"/>
    </source>
</evidence>
<dbReference type="PROSITE" id="PS51787">
    <property type="entry name" value="LON_N"/>
    <property type="match status" value="1"/>
</dbReference>
<dbReference type="Gene3D" id="3.40.50.300">
    <property type="entry name" value="P-loop containing nucleotide triphosphate hydrolases"/>
    <property type="match status" value="1"/>
</dbReference>
<keyword evidence="8 9" id="KW-0346">Stress response</keyword>
<dbReference type="InterPro" id="IPR027065">
    <property type="entry name" value="Lon_Prtase"/>
</dbReference>
<dbReference type="Gene3D" id="1.10.8.60">
    <property type="match status" value="1"/>
</dbReference>
<dbReference type="AlphaFoldDB" id="A0A1T4VUI3"/>
<keyword evidence="18" id="KW-1185">Reference proteome</keyword>
<dbReference type="SUPFAM" id="SSF54211">
    <property type="entry name" value="Ribosomal protein S5 domain 2-like"/>
    <property type="match status" value="1"/>
</dbReference>
<dbReference type="InterPro" id="IPR014721">
    <property type="entry name" value="Ribsml_uS5_D2-typ_fold_subgr"/>
</dbReference>
<feature type="domain" description="Lon proteolytic" evidence="15">
    <location>
        <begin position="591"/>
        <end position="772"/>
    </location>
</feature>
<dbReference type="InterPro" id="IPR008268">
    <property type="entry name" value="Peptidase_S16_AS"/>
</dbReference>
<keyword evidence="5 9" id="KW-0378">Hydrolase</keyword>
<dbReference type="GO" id="GO:0006515">
    <property type="term" value="P:protein quality control for misfolded or incompletely synthesized proteins"/>
    <property type="evidence" value="ECO:0007669"/>
    <property type="project" value="UniProtKB-UniRule"/>
</dbReference>
<organism evidence="17 18">
    <name type="scientific">Eubacterium uniforme</name>
    <dbReference type="NCBI Taxonomy" id="39495"/>
    <lineage>
        <taxon>Bacteria</taxon>
        <taxon>Bacillati</taxon>
        <taxon>Bacillota</taxon>
        <taxon>Clostridia</taxon>
        <taxon>Eubacteriales</taxon>
        <taxon>Eubacteriaceae</taxon>
        <taxon>Eubacterium</taxon>
    </lineage>
</organism>
<evidence type="ECO:0000256" key="9">
    <source>
        <dbReference type="HAMAP-Rule" id="MF_01973"/>
    </source>
</evidence>
<dbReference type="Pfam" id="PF02190">
    <property type="entry name" value="LON_substr_bdg"/>
    <property type="match status" value="1"/>
</dbReference>
<dbReference type="CDD" id="cd19500">
    <property type="entry name" value="RecA-like_Lon"/>
    <property type="match status" value="1"/>
</dbReference>
<dbReference type="InterPro" id="IPR008269">
    <property type="entry name" value="Lon_proteolytic"/>
</dbReference>
<feature type="active site" evidence="9 11">
    <location>
        <position position="721"/>
    </location>
</feature>
<dbReference type="InterPro" id="IPR003111">
    <property type="entry name" value="Lon_prtase_N"/>
</dbReference>
<dbReference type="EC" id="3.4.21.53" evidence="9 10"/>
<dbReference type="Gene3D" id="1.20.58.1480">
    <property type="match status" value="1"/>
</dbReference>
<keyword evidence="4 9" id="KW-0547">Nucleotide-binding</keyword>
<evidence type="ECO:0000256" key="14">
    <source>
        <dbReference type="RuleBase" id="RU000591"/>
    </source>
</evidence>
<sequence>MEDKREIVGTAVLNNTTLLPGMLVHFDISDNKSVKAAENAMMKNVDLFIVTLKNQVDDTPEFDDLYKVGVLAKVKQVIKMPNKMTRVLVEVKLRAELLEIILDDPFIRAEVCELADVSNNVDSVVLEAMKRLIKELIADYAKVNEKITQETVKSLVDTNDLSQLLLQTAINLPINYAVKQEFLEAEDISTQYEVINKTLSNEIQVITIKNQFQERVKKQIDDNQREYVLREQMKLIREELGETDVVSDADAFAEEVSKLKASDEVKERINKEINRFRTQSNNPSEASVIRSYIETLLELPWDKTSKDSIDLTNTKKVLDSNHYGLEKVKERIMEYLAVRALQPEGGYSPILCLIGPPGTGKTSIAKSVAEALDKEYVRISLGGVRDEAEIRGHRKTYVGAMPGRIANGLRQAGFKNPLMLLDEIDKLGGDYKGDPSAALLEVLDPEQNSKFRDHYIEIPIDLSAVLFIATANDVRTIPRPLLDRMEIIDVNSYTANEKDHIAKEHLIEKQKKINGIKSEQLFIDDDAIKKIIVHYTRESGVRTLERKIAQICRKAAREIVENHKESVEVTTDNLTKYLGNEIYDIDPANLTDEIGIVRGLAWTSVGGETLQIEVNVMPGKGNIMLTGKLGDVMKESATTGLSFIRSISERYDIPEDYFEKHDIHIHIPEGAVPKDGPSAGITMATAMISAITGKLVRANIAMTGEITLRGRVLPIGGLKEKLLAAKVAGITKVLVPYKNKTDVSEISREITGGLEIVYVHNMDEVLNNALIED</sequence>
<dbReference type="Proteomes" id="UP000190814">
    <property type="component" value="Unassembled WGS sequence"/>
</dbReference>
<dbReference type="InterPro" id="IPR020568">
    <property type="entry name" value="Ribosomal_Su5_D2-typ_SF"/>
</dbReference>
<evidence type="ECO:0000256" key="4">
    <source>
        <dbReference type="ARBA" id="ARBA00022741"/>
    </source>
</evidence>
<dbReference type="GO" id="GO:0043565">
    <property type="term" value="F:sequence-specific DNA binding"/>
    <property type="evidence" value="ECO:0007669"/>
    <property type="project" value="UniProtKB-UniRule"/>
</dbReference>
<dbReference type="InterPro" id="IPR003593">
    <property type="entry name" value="AAA+_ATPase"/>
</dbReference>
<name>A0A1T4VUI3_9FIRM</name>
<dbReference type="GO" id="GO:0034605">
    <property type="term" value="P:cellular response to heat"/>
    <property type="evidence" value="ECO:0007669"/>
    <property type="project" value="UniProtKB-UniRule"/>
</dbReference>
<dbReference type="GO" id="GO:0004252">
    <property type="term" value="F:serine-type endopeptidase activity"/>
    <property type="evidence" value="ECO:0007669"/>
    <property type="project" value="UniProtKB-UniRule"/>
</dbReference>
<proteinExistence type="evidence at transcript level"/>
<dbReference type="PRINTS" id="PR00830">
    <property type="entry name" value="ENDOLAPTASE"/>
</dbReference>
<dbReference type="InterPro" id="IPR054594">
    <property type="entry name" value="Lon_lid"/>
</dbReference>
<dbReference type="InterPro" id="IPR046336">
    <property type="entry name" value="Lon_prtase_N_sf"/>
</dbReference>
<evidence type="ECO:0000256" key="12">
    <source>
        <dbReference type="PIRSR" id="PIRSR001174-2"/>
    </source>
</evidence>
<keyword evidence="3 9" id="KW-0645">Protease</keyword>
<evidence type="ECO:0000313" key="17">
    <source>
        <dbReference type="EMBL" id="SKA68607.1"/>
    </source>
</evidence>
<dbReference type="EMBL" id="FUXZ01000009">
    <property type="protein sequence ID" value="SKA68607.1"/>
    <property type="molecule type" value="Genomic_DNA"/>
</dbReference>
<evidence type="ECO:0000256" key="10">
    <source>
        <dbReference type="PIRNR" id="PIRNR001174"/>
    </source>
</evidence>
<evidence type="ECO:0000259" key="15">
    <source>
        <dbReference type="PROSITE" id="PS51786"/>
    </source>
</evidence>
<evidence type="ECO:0000256" key="11">
    <source>
        <dbReference type="PIRSR" id="PIRSR001174-1"/>
    </source>
</evidence>
<keyword evidence="2 9" id="KW-0963">Cytoplasm</keyword>
<gene>
    <name evidence="9" type="primary">lon</name>
    <name evidence="17" type="ORF">SAMN02745111_01617</name>
</gene>
<dbReference type="PIRSF" id="PIRSF001174">
    <property type="entry name" value="Lon_proteas"/>
    <property type="match status" value="1"/>
</dbReference>
<dbReference type="GO" id="GO:0005737">
    <property type="term" value="C:cytoplasm"/>
    <property type="evidence" value="ECO:0007669"/>
    <property type="project" value="UniProtKB-SubCell"/>
</dbReference>
<dbReference type="Pfam" id="PF05362">
    <property type="entry name" value="Lon_C"/>
    <property type="match status" value="1"/>
</dbReference>
<keyword evidence="7 9" id="KW-0067">ATP-binding</keyword>
<evidence type="ECO:0000256" key="3">
    <source>
        <dbReference type="ARBA" id="ARBA00022670"/>
    </source>
</evidence>
<dbReference type="Gene3D" id="1.20.5.5270">
    <property type="match status" value="1"/>
</dbReference>
<comment type="similarity">
    <text evidence="9 10 13 14">Belongs to the peptidase S16 family.</text>
</comment>
<comment type="function">
    <text evidence="9">ATP-dependent serine protease that mediates the selective degradation of mutant and abnormal proteins as well as certain short-lived regulatory proteins. Required for cellular homeostasis and for survival from DNA damage and developmental changes induced by stress. Degrades polypeptides processively to yield small peptide fragments that are 5 to 10 amino acids long. Binds to DNA in a double-stranded, site-specific manner.</text>
</comment>
<feature type="domain" description="Lon N-terminal" evidence="16">
    <location>
        <begin position="8"/>
        <end position="203"/>
    </location>
</feature>
<dbReference type="SUPFAM" id="SSF52540">
    <property type="entry name" value="P-loop containing nucleoside triphosphate hydrolases"/>
    <property type="match status" value="1"/>
</dbReference>
<dbReference type="RefSeq" id="WP_078766473.1">
    <property type="nucleotide sequence ID" value="NZ_FUXZ01000009.1"/>
</dbReference>
<dbReference type="HAMAP" id="MF_01973">
    <property type="entry name" value="lon_bact"/>
    <property type="match status" value="1"/>
</dbReference>
<evidence type="ECO:0000256" key="8">
    <source>
        <dbReference type="ARBA" id="ARBA00023016"/>
    </source>
</evidence>
<dbReference type="InterPro" id="IPR003959">
    <property type="entry name" value="ATPase_AAA_core"/>
</dbReference>
<dbReference type="Pfam" id="PF00004">
    <property type="entry name" value="AAA"/>
    <property type="match status" value="1"/>
</dbReference>
<accession>A0A1T4VUI3</accession>
<evidence type="ECO:0000256" key="6">
    <source>
        <dbReference type="ARBA" id="ARBA00022825"/>
    </source>
</evidence>
<comment type="catalytic activity">
    <reaction evidence="9 10 13">
        <text>Hydrolysis of proteins in presence of ATP.</text>
        <dbReference type="EC" id="3.4.21.53"/>
    </reaction>
</comment>
<keyword evidence="6 9" id="KW-0720">Serine protease</keyword>
<dbReference type="OrthoDB" id="9803599at2"/>
<dbReference type="SMART" id="SM00464">
    <property type="entry name" value="LON"/>
    <property type="match status" value="1"/>
</dbReference>
<evidence type="ECO:0000256" key="7">
    <source>
        <dbReference type="ARBA" id="ARBA00022840"/>
    </source>
</evidence>
<comment type="subunit">
    <text evidence="9 10">Homohexamer. Organized in a ring with a central cavity.</text>
</comment>
<dbReference type="NCBIfam" id="TIGR00763">
    <property type="entry name" value="lon"/>
    <property type="match status" value="1"/>
</dbReference>
<comment type="induction">
    <text evidence="9">By heat shock.</text>
</comment>
<dbReference type="InterPro" id="IPR027543">
    <property type="entry name" value="Lon_bac"/>
</dbReference>
<dbReference type="GO" id="GO:0016887">
    <property type="term" value="F:ATP hydrolysis activity"/>
    <property type="evidence" value="ECO:0007669"/>
    <property type="project" value="UniProtKB-UniRule"/>
</dbReference>
<dbReference type="SUPFAM" id="SSF88697">
    <property type="entry name" value="PUA domain-like"/>
    <property type="match status" value="1"/>
</dbReference>
<dbReference type="PROSITE" id="PS51786">
    <property type="entry name" value="LON_PROTEOLYTIC"/>
    <property type="match status" value="1"/>
</dbReference>
<protein>
    <recommendedName>
        <fullName evidence="9 10">Lon protease</fullName>
        <ecNumber evidence="9 10">3.4.21.53</ecNumber>
    </recommendedName>
    <alternativeName>
        <fullName evidence="9">ATP-dependent protease La</fullName>
    </alternativeName>
</protein>
<dbReference type="InterPro" id="IPR027417">
    <property type="entry name" value="P-loop_NTPase"/>
</dbReference>
<evidence type="ECO:0000256" key="13">
    <source>
        <dbReference type="PROSITE-ProRule" id="PRU01122"/>
    </source>
</evidence>
<dbReference type="Gene3D" id="2.30.130.40">
    <property type="entry name" value="LON domain-like"/>
    <property type="match status" value="1"/>
</dbReference>
<dbReference type="Gene3D" id="3.30.230.10">
    <property type="match status" value="1"/>
</dbReference>
<dbReference type="Pfam" id="PF22667">
    <property type="entry name" value="Lon_lid"/>
    <property type="match status" value="1"/>
</dbReference>
<feature type="binding site" evidence="9 12">
    <location>
        <begin position="355"/>
        <end position="362"/>
    </location>
    <ligand>
        <name>ATP</name>
        <dbReference type="ChEBI" id="CHEBI:30616"/>
    </ligand>
</feature>